<dbReference type="SUPFAM" id="SSF51126">
    <property type="entry name" value="Pectin lyase-like"/>
    <property type="match status" value="1"/>
</dbReference>
<name>A0ABT4RII2_9ACTN</name>
<feature type="chain" id="PRO_5046664344" description="Fibronectin type-III domain-containing protein" evidence="3">
    <location>
        <begin position="36"/>
        <end position="1206"/>
    </location>
</feature>
<dbReference type="SMART" id="SM00060">
    <property type="entry name" value="FN3"/>
    <property type="match status" value="5"/>
</dbReference>
<dbReference type="EMBL" id="JAPCID010000015">
    <property type="protein sequence ID" value="MDA0138374.1"/>
    <property type="molecule type" value="Genomic_DNA"/>
</dbReference>
<evidence type="ECO:0000259" key="4">
    <source>
        <dbReference type="PROSITE" id="PS50853"/>
    </source>
</evidence>
<dbReference type="CDD" id="cd00063">
    <property type="entry name" value="FN3"/>
    <property type="match status" value="4"/>
</dbReference>
<feature type="compositionally biased region" description="Low complexity" evidence="2">
    <location>
        <begin position="330"/>
        <end position="343"/>
    </location>
</feature>
<feature type="region of interest" description="Disordered" evidence="2">
    <location>
        <begin position="321"/>
        <end position="351"/>
    </location>
</feature>
<dbReference type="InterPro" id="IPR011050">
    <property type="entry name" value="Pectin_lyase_fold/virulence"/>
</dbReference>
<dbReference type="InterPro" id="IPR003961">
    <property type="entry name" value="FN3_dom"/>
</dbReference>
<proteinExistence type="predicted"/>
<evidence type="ECO:0000313" key="6">
    <source>
        <dbReference type="Proteomes" id="UP001147700"/>
    </source>
</evidence>
<evidence type="ECO:0000256" key="2">
    <source>
        <dbReference type="SAM" id="MobiDB-lite"/>
    </source>
</evidence>
<keyword evidence="6" id="KW-1185">Reference proteome</keyword>
<feature type="domain" description="Fibronectin type-III" evidence="4">
    <location>
        <begin position="710"/>
        <end position="794"/>
    </location>
</feature>
<dbReference type="PANTHER" id="PTHR46957:SF3">
    <property type="entry name" value="CYTOKINE RECEPTOR"/>
    <property type="match status" value="1"/>
</dbReference>
<gene>
    <name evidence="5" type="ORF">OJ962_12800</name>
</gene>
<accession>A0ABT4RII2</accession>
<evidence type="ECO:0000256" key="3">
    <source>
        <dbReference type="SAM" id="SignalP"/>
    </source>
</evidence>
<evidence type="ECO:0000313" key="5">
    <source>
        <dbReference type="EMBL" id="MDA0138374.1"/>
    </source>
</evidence>
<comment type="caution">
    <text evidence="5">The sequence shown here is derived from an EMBL/GenBank/DDBJ whole genome shotgun (WGS) entry which is preliminary data.</text>
</comment>
<keyword evidence="3" id="KW-0732">Signal</keyword>
<evidence type="ECO:0000256" key="1">
    <source>
        <dbReference type="ARBA" id="ARBA00023295"/>
    </source>
</evidence>
<dbReference type="RefSeq" id="WP_202957871.1">
    <property type="nucleotide sequence ID" value="NZ_JAPCID010000015.1"/>
</dbReference>
<dbReference type="InterPro" id="IPR012334">
    <property type="entry name" value="Pectin_lyas_fold"/>
</dbReference>
<dbReference type="Proteomes" id="UP001147700">
    <property type="component" value="Unassembled WGS sequence"/>
</dbReference>
<dbReference type="InterPro" id="IPR036116">
    <property type="entry name" value="FN3_sf"/>
</dbReference>
<dbReference type="InterPro" id="IPR050713">
    <property type="entry name" value="RTP_Phos/Ushers"/>
</dbReference>
<dbReference type="SUPFAM" id="SSF49265">
    <property type="entry name" value="Fibronectin type III"/>
    <property type="match status" value="3"/>
</dbReference>
<protein>
    <recommendedName>
        <fullName evidence="4">Fibronectin type-III domain-containing protein</fullName>
    </recommendedName>
</protein>
<dbReference type="InterPro" id="IPR013783">
    <property type="entry name" value="Ig-like_fold"/>
</dbReference>
<feature type="signal peptide" evidence="3">
    <location>
        <begin position="1"/>
        <end position="35"/>
    </location>
</feature>
<dbReference type="PANTHER" id="PTHR46957">
    <property type="entry name" value="CYTOKINE RECEPTOR"/>
    <property type="match status" value="1"/>
</dbReference>
<keyword evidence="1" id="KW-0378">Hydrolase</keyword>
<reference evidence="5" key="1">
    <citation type="submission" date="2022-10" db="EMBL/GenBank/DDBJ databases">
        <title>The WGS of Solirubrobacter sp. CPCC 204708.</title>
        <authorList>
            <person name="Jiang Z."/>
        </authorList>
    </citation>
    <scope>NUCLEOTIDE SEQUENCE</scope>
    <source>
        <strain evidence="5">CPCC 204708</strain>
    </source>
</reference>
<sequence>MRGWMCLHGSTPARLGGWLVALVAASALFAASAQAAPSAPDALPQTWGVQVDAALARALDRPVLRQLRAVGMTLVAAPGLDAATGRRLTSLAQREKLPLIQPLGGGAEACVQHKLAEPGHRCAVAAASPAAARALAAGGDADLVVVSASTGSGLNAGASRVMAVVPLRGSGYRAATWRREINAARSADGLDLAVLPTGSGAQAALIRYLKQLRPLARGDRSAPTRPATPLVVPSGGGGLAVSWSAVKDAVAYAVYLDGRRTSTVASPGVQLPSLACTPHLVEVDAVDKAGNRSAKAFATATPSGCGIAAPPSPISILPGPPAPGMPTPTPTATAAPTPETTITSGPSGPTNRADASFTFTATVPGATFECRLDTPAGAGTFSPCTSPRSYATNVDGDYTFVVRAVDAAGNPDPTPATRTFTVQTTPSDTQPPTTPGQLGYGTRSQTSVQIEWEASTDSVGVAGYRVFRDSTLVGTTQALTFTYSLLTCGTSYSLGVEALDGAGNVSQRATIVVGTDDCPDTSPPTAPARLRALSVGETSIRLAWEPSIDDIGVTGYYVYRGGSLVDATTGTEIEMSNLQCGAPVEVGIVARDAAENLSQRNTVTVSTAECSDKTPPSSPAGLKLIEATPELVSIAWDPSTDDVGVTGYRVYIDGRLTDTVDGTSAILPVPACDTAYQVAVEARDAAGNGSVKATLAVRSAICPDTSPPTPPRSLRATASTETTVTLVWDAGTDDRGVAEYRLHRNGVRVTSTSGTSATVTGLKCGTTYEVGVVSADAAGNTSASTVVSASTSNCTSPEPEPATLFVSPTGSDQNECTRAAPCAGFDRAFRISKPGDVVEVASGRYGSQIIKQAPGHENGPDILFRPAKGARVVLDELAFGSDETGPDHIAVRGMEMSVKATEPGVGNQVGIYVGPGSTFITLDDMDAGSVHAWLVDHLTVRGGDYGPCHVVAPITQTCGNSKLDLATNVTIDGATFHDYRFDETCFEAGFECHWECMYINAGHNISIVNSKFRQCAIFDIFATISGPQAGEMGHRDLTIENNWLAAPWAETPTGGTPTRASAVALSWCQNGPEVAFDGVRVAFNSFAADTTLELDTNPECTWKDVDVVGNLMMWDGCHPGDGWTYAYNVWSDSRRRGTCAATDSTIGSDAFPYADASTDDELDFHLDQQSVADDHVPAVAGCPAKDIDGQPRPAAGSRCDAGADER</sequence>
<feature type="region of interest" description="Disordered" evidence="2">
    <location>
        <begin position="1182"/>
        <end position="1206"/>
    </location>
</feature>
<dbReference type="Pfam" id="PF00041">
    <property type="entry name" value="fn3"/>
    <property type="match status" value="1"/>
</dbReference>
<dbReference type="PROSITE" id="PS50853">
    <property type="entry name" value="FN3"/>
    <property type="match status" value="1"/>
</dbReference>
<dbReference type="Gene3D" id="2.60.40.10">
    <property type="entry name" value="Immunoglobulins"/>
    <property type="match status" value="5"/>
</dbReference>
<dbReference type="Gene3D" id="2.160.20.10">
    <property type="entry name" value="Single-stranded right-handed beta-helix, Pectin lyase-like"/>
    <property type="match status" value="1"/>
</dbReference>
<keyword evidence="1" id="KW-0326">Glycosidase</keyword>
<organism evidence="5 6">
    <name type="scientific">Solirubrobacter deserti</name>
    <dbReference type="NCBI Taxonomy" id="2282478"/>
    <lineage>
        <taxon>Bacteria</taxon>
        <taxon>Bacillati</taxon>
        <taxon>Actinomycetota</taxon>
        <taxon>Thermoleophilia</taxon>
        <taxon>Solirubrobacterales</taxon>
        <taxon>Solirubrobacteraceae</taxon>
        <taxon>Solirubrobacter</taxon>
    </lineage>
</organism>